<feature type="transmembrane region" description="Helical" evidence="1">
    <location>
        <begin position="286"/>
        <end position="306"/>
    </location>
</feature>
<comment type="caution">
    <text evidence="2">The sequence shown here is derived from an EMBL/GenBank/DDBJ whole genome shotgun (WGS) entry which is preliminary data.</text>
</comment>
<feature type="transmembrane region" description="Helical" evidence="1">
    <location>
        <begin position="341"/>
        <end position="363"/>
    </location>
</feature>
<dbReference type="InterPro" id="IPR036259">
    <property type="entry name" value="MFS_trans_sf"/>
</dbReference>
<reference evidence="3" key="1">
    <citation type="journal article" date="2019" name="Int. J. Syst. Evol. Microbiol.">
        <title>The Global Catalogue of Microorganisms (GCM) 10K type strain sequencing project: providing services to taxonomists for standard genome sequencing and annotation.</title>
        <authorList>
            <consortium name="The Broad Institute Genomics Platform"/>
            <consortium name="The Broad Institute Genome Sequencing Center for Infectious Disease"/>
            <person name="Wu L."/>
            <person name="Ma J."/>
        </authorList>
    </citation>
    <scope>NUCLEOTIDE SEQUENCE [LARGE SCALE GENOMIC DNA]</scope>
    <source>
        <strain evidence="3">JCM 9458</strain>
    </source>
</reference>
<feature type="transmembrane region" description="Helical" evidence="1">
    <location>
        <begin position="137"/>
        <end position="160"/>
    </location>
</feature>
<protein>
    <submittedName>
        <fullName evidence="2">MFS transporter</fullName>
    </submittedName>
</protein>
<accession>A0ABP6TAC5</accession>
<dbReference type="PANTHER" id="PTHR23542">
    <property type="match status" value="1"/>
</dbReference>
<dbReference type="InterPro" id="IPR011701">
    <property type="entry name" value="MFS"/>
</dbReference>
<feature type="transmembrane region" description="Helical" evidence="1">
    <location>
        <begin position="110"/>
        <end position="131"/>
    </location>
</feature>
<feature type="transmembrane region" description="Helical" evidence="1">
    <location>
        <begin position="48"/>
        <end position="68"/>
    </location>
</feature>
<dbReference type="SUPFAM" id="SSF103473">
    <property type="entry name" value="MFS general substrate transporter"/>
    <property type="match status" value="1"/>
</dbReference>
<keyword evidence="3" id="KW-1185">Reference proteome</keyword>
<dbReference type="PANTHER" id="PTHR23542:SF1">
    <property type="entry name" value="MAJOR FACILITATOR SUPERFAMILY (MFS) PROFILE DOMAIN-CONTAINING PROTEIN"/>
    <property type="match status" value="1"/>
</dbReference>
<sequence>MARHWIAGEQAFGGVVMSDLSSTGDRRGFNAGFSRYADVWRLPGGRTLLIGSVLGRLPIGMAPLLLVLLVEGSTGSYTDAGIASAAYAVANAIVGPVLGRLADRFHPVPVLLGTAIAWPIAAGGVLAATTADAPAPVLWATSALLGACLPPLTATVRSVWTELTTGPTSGLRESALALETTAFELVFVLGPMVVGALAVVTEPTVSLVVAAVLALGGTLAVAAGRATRGWRPDPGRPAARGLGPAVALGMPLLLAVSSGLAFAFGVVGVAIPAFAAERSGGDADGLAGLLLGLWGVGSVTGGLWYGTRQFRRSLPTQWAVALGAVAAGLATLALVPSAGVMAVALLVGGLTLAPALTVENALVSRIAPAGMVNEAYTWVATVVFAASAAGAAVAGVLVEQESGVALAFTLAALTTGAGAVAAALPRSALRRVTTRTA</sequence>
<feature type="transmembrane region" description="Helical" evidence="1">
    <location>
        <begin position="205"/>
        <end position="224"/>
    </location>
</feature>
<keyword evidence="1" id="KW-0812">Transmembrane</keyword>
<feature type="transmembrane region" description="Helical" evidence="1">
    <location>
        <begin position="404"/>
        <end position="425"/>
    </location>
</feature>
<feature type="transmembrane region" description="Helical" evidence="1">
    <location>
        <begin position="318"/>
        <end position="335"/>
    </location>
</feature>
<dbReference type="Proteomes" id="UP001501676">
    <property type="component" value="Unassembled WGS sequence"/>
</dbReference>
<dbReference type="Gene3D" id="1.20.1250.20">
    <property type="entry name" value="MFS general substrate transporter like domains"/>
    <property type="match status" value="2"/>
</dbReference>
<feature type="transmembrane region" description="Helical" evidence="1">
    <location>
        <begin position="80"/>
        <end position="98"/>
    </location>
</feature>
<proteinExistence type="predicted"/>
<feature type="transmembrane region" description="Helical" evidence="1">
    <location>
        <begin position="375"/>
        <end position="398"/>
    </location>
</feature>
<feature type="transmembrane region" description="Helical" evidence="1">
    <location>
        <begin position="245"/>
        <end position="274"/>
    </location>
</feature>
<organism evidence="2 3">
    <name type="scientific">Cryptosporangium minutisporangium</name>
    <dbReference type="NCBI Taxonomy" id="113569"/>
    <lineage>
        <taxon>Bacteria</taxon>
        <taxon>Bacillati</taxon>
        <taxon>Actinomycetota</taxon>
        <taxon>Actinomycetes</taxon>
        <taxon>Cryptosporangiales</taxon>
        <taxon>Cryptosporangiaceae</taxon>
        <taxon>Cryptosporangium</taxon>
    </lineage>
</organism>
<name>A0ABP6TAC5_9ACTN</name>
<evidence type="ECO:0000256" key="1">
    <source>
        <dbReference type="SAM" id="Phobius"/>
    </source>
</evidence>
<dbReference type="EMBL" id="BAAAYN010000057">
    <property type="protein sequence ID" value="GAA3396574.1"/>
    <property type="molecule type" value="Genomic_DNA"/>
</dbReference>
<keyword evidence="1" id="KW-1133">Transmembrane helix</keyword>
<dbReference type="Pfam" id="PF07690">
    <property type="entry name" value="MFS_1"/>
    <property type="match status" value="1"/>
</dbReference>
<keyword evidence="1" id="KW-0472">Membrane</keyword>
<evidence type="ECO:0000313" key="2">
    <source>
        <dbReference type="EMBL" id="GAA3396574.1"/>
    </source>
</evidence>
<gene>
    <name evidence="2" type="ORF">GCM10020369_73800</name>
</gene>
<feature type="transmembrane region" description="Helical" evidence="1">
    <location>
        <begin position="181"/>
        <end position="199"/>
    </location>
</feature>
<evidence type="ECO:0000313" key="3">
    <source>
        <dbReference type="Proteomes" id="UP001501676"/>
    </source>
</evidence>